<dbReference type="AlphaFoldDB" id="A0A080YVM4"/>
<evidence type="ECO:0000256" key="2">
    <source>
        <dbReference type="SAM" id="MobiDB-lite"/>
    </source>
</evidence>
<dbReference type="Proteomes" id="UP000028582">
    <property type="component" value="Unassembled WGS sequence"/>
</dbReference>
<gene>
    <name evidence="3" type="ORF">F444_23190</name>
</gene>
<dbReference type="EMBL" id="ANJA01005206">
    <property type="protein sequence ID" value="ETO58435.1"/>
    <property type="molecule type" value="Genomic_DNA"/>
</dbReference>
<feature type="compositionally biased region" description="Basic and acidic residues" evidence="2">
    <location>
        <begin position="1"/>
        <end position="10"/>
    </location>
</feature>
<proteinExistence type="predicted"/>
<evidence type="ECO:0000313" key="3">
    <source>
        <dbReference type="EMBL" id="ETO58435.1"/>
    </source>
</evidence>
<reference evidence="3 4" key="1">
    <citation type="submission" date="2013-11" db="EMBL/GenBank/DDBJ databases">
        <title>The Genome Sequence of Phytophthora parasitica P1976.</title>
        <authorList>
            <consortium name="The Broad Institute Genomics Platform"/>
            <person name="Russ C."/>
            <person name="Tyler B."/>
            <person name="Panabieres F."/>
            <person name="Shan W."/>
            <person name="Tripathy S."/>
            <person name="Grunwald N."/>
            <person name="Machado M."/>
            <person name="Johnson C.S."/>
            <person name="Walker B."/>
            <person name="Young S."/>
            <person name="Zeng Q."/>
            <person name="Gargeya S."/>
            <person name="Fitzgerald M."/>
            <person name="Haas B."/>
            <person name="Abouelleil A."/>
            <person name="Allen A.W."/>
            <person name="Alvarado L."/>
            <person name="Arachchi H.M."/>
            <person name="Berlin A.M."/>
            <person name="Chapman S.B."/>
            <person name="Gainer-Dewar J."/>
            <person name="Goldberg J."/>
            <person name="Griggs A."/>
            <person name="Gujja S."/>
            <person name="Hansen M."/>
            <person name="Howarth C."/>
            <person name="Imamovic A."/>
            <person name="Ireland A."/>
            <person name="Larimer J."/>
            <person name="McCowan C."/>
            <person name="Murphy C."/>
            <person name="Pearson M."/>
            <person name="Poon T.W."/>
            <person name="Priest M."/>
            <person name="Roberts A."/>
            <person name="Saif S."/>
            <person name="Shea T."/>
            <person name="Sisk P."/>
            <person name="Sykes S."/>
            <person name="Wortman J."/>
            <person name="Nusbaum C."/>
            <person name="Birren B."/>
        </authorList>
    </citation>
    <scope>NUCLEOTIDE SEQUENCE [LARGE SCALE GENOMIC DNA]</scope>
    <source>
        <strain evidence="3 4">P1976</strain>
    </source>
</reference>
<protein>
    <recommendedName>
        <fullName evidence="5">BZIP domain-containing protein</fullName>
    </recommendedName>
</protein>
<dbReference type="OrthoDB" id="108212at2759"/>
<evidence type="ECO:0000256" key="1">
    <source>
        <dbReference type="SAM" id="Coils"/>
    </source>
</evidence>
<name>A0A080YVM4_PHYNI</name>
<evidence type="ECO:0000313" key="4">
    <source>
        <dbReference type="Proteomes" id="UP000028582"/>
    </source>
</evidence>
<keyword evidence="1" id="KW-0175">Coiled coil</keyword>
<feature type="coiled-coil region" evidence="1">
    <location>
        <begin position="46"/>
        <end position="77"/>
    </location>
</feature>
<dbReference type="CDD" id="cd14686">
    <property type="entry name" value="bZIP"/>
    <property type="match status" value="1"/>
</dbReference>
<comment type="caution">
    <text evidence="3">The sequence shown here is derived from an EMBL/GenBank/DDBJ whole genome shotgun (WGS) entry which is preliminary data.</text>
</comment>
<evidence type="ECO:0008006" key="5">
    <source>
        <dbReference type="Google" id="ProtNLM"/>
    </source>
</evidence>
<accession>A0A080YVM4</accession>
<organism evidence="3 4">
    <name type="scientific">Phytophthora nicotianae P1976</name>
    <dbReference type="NCBI Taxonomy" id="1317066"/>
    <lineage>
        <taxon>Eukaryota</taxon>
        <taxon>Sar</taxon>
        <taxon>Stramenopiles</taxon>
        <taxon>Oomycota</taxon>
        <taxon>Peronosporomycetes</taxon>
        <taxon>Peronosporales</taxon>
        <taxon>Peronosporaceae</taxon>
        <taxon>Phytophthora</taxon>
    </lineage>
</organism>
<sequence>MTNPGREVDKSLNSLNGMDRKGKPKKRTVTQQQKLINHRINMVEFRIRKKEQFERLKKEHERLEREMKRLLAGLQNDFSHESLWVYFGEQNMVRSMVELIVEKEKLRKQNVARRTDVQRHDAFRKEVMNAVRLLSNEESLIHNDGGMIVPDKEPTFDYHPLSIEEVNAVLYPLDKEFMSNLPPVSFIGAILGWNVYREESSLTASLPSTRVQLTKRLHCSIATATQISLEQGDNLRPLLATPIGWSVACRPKVSTHVLQEVNAECCVMAHTFPGPLTCHYVFLERVAQWELPDGRKKLGLSMNVIDSTVSRLSSTDVRTHEPNPIKWAKEGWASVTITEVDATTVDVVYDQWARCESKLHADYVVAQWAQFLVRWEQIVAPFRFLTR</sequence>
<feature type="region of interest" description="Disordered" evidence="2">
    <location>
        <begin position="1"/>
        <end position="30"/>
    </location>
</feature>